<evidence type="ECO:0000256" key="6">
    <source>
        <dbReference type="SAM" id="MobiDB-lite"/>
    </source>
</evidence>
<reference evidence="8 9" key="1">
    <citation type="journal article" date="2011" name="Genome Res.">
        <title>Phylogeny-wide analysis of social amoeba genomes highlights ancient origins for complex intercellular communication.</title>
        <authorList>
            <person name="Heidel A.J."/>
            <person name="Lawal H.M."/>
            <person name="Felder M."/>
            <person name="Schilde C."/>
            <person name="Helps N.R."/>
            <person name="Tunggal B."/>
            <person name="Rivero F."/>
            <person name="John U."/>
            <person name="Schleicher M."/>
            <person name="Eichinger L."/>
            <person name="Platzer M."/>
            <person name="Noegel A.A."/>
            <person name="Schaap P."/>
            <person name="Gloeckner G."/>
        </authorList>
    </citation>
    <scope>NUCLEOTIDE SEQUENCE [LARGE SCALE GENOMIC DNA]</scope>
    <source>
        <strain evidence="9">ATCC 26659 / Pp 5 / PN500</strain>
    </source>
</reference>
<feature type="compositionally biased region" description="Polar residues" evidence="6">
    <location>
        <begin position="93"/>
        <end position="103"/>
    </location>
</feature>
<dbReference type="Pfam" id="PF00170">
    <property type="entry name" value="bZIP_1"/>
    <property type="match status" value="1"/>
</dbReference>
<evidence type="ECO:0000256" key="5">
    <source>
        <dbReference type="ARBA" id="ARBA00023242"/>
    </source>
</evidence>
<feature type="compositionally biased region" description="Polar residues" evidence="6">
    <location>
        <begin position="582"/>
        <end position="597"/>
    </location>
</feature>
<keyword evidence="9" id="KW-1185">Reference proteome</keyword>
<dbReference type="PANTHER" id="PTHR46164">
    <property type="entry name" value="ATF6, ISOFORM C"/>
    <property type="match status" value="1"/>
</dbReference>
<dbReference type="GO" id="GO:0000981">
    <property type="term" value="F:DNA-binding transcription factor activity, RNA polymerase II-specific"/>
    <property type="evidence" value="ECO:0007669"/>
    <property type="project" value="TreeGrafter"/>
</dbReference>
<dbReference type="GeneID" id="31360751"/>
<dbReference type="SMART" id="SM00338">
    <property type="entry name" value="BRLZ"/>
    <property type="match status" value="1"/>
</dbReference>
<evidence type="ECO:0000256" key="4">
    <source>
        <dbReference type="ARBA" id="ARBA00023163"/>
    </source>
</evidence>
<evidence type="ECO:0000256" key="1">
    <source>
        <dbReference type="ARBA" id="ARBA00004167"/>
    </source>
</evidence>
<comment type="caution">
    <text evidence="8">The sequence shown here is derived from an EMBL/GenBank/DDBJ whole genome shotgun (WGS) entry which is preliminary data.</text>
</comment>
<evidence type="ECO:0000256" key="2">
    <source>
        <dbReference type="ARBA" id="ARBA00023015"/>
    </source>
</evidence>
<dbReference type="OMA" id="ANDHMIS"/>
<dbReference type="InterPro" id="IPR004827">
    <property type="entry name" value="bZIP"/>
</dbReference>
<comment type="subcellular location">
    <subcellularLocation>
        <location evidence="1">Membrane</location>
        <topology evidence="1">Single-pass membrane protein</topology>
    </subcellularLocation>
</comment>
<feature type="region of interest" description="Disordered" evidence="6">
    <location>
        <begin position="582"/>
        <end position="608"/>
    </location>
</feature>
<dbReference type="STRING" id="670386.D3BB80"/>
<dbReference type="GO" id="GO:0030968">
    <property type="term" value="P:endoplasmic reticulum unfolded protein response"/>
    <property type="evidence" value="ECO:0007669"/>
    <property type="project" value="TreeGrafter"/>
</dbReference>
<dbReference type="GO" id="GO:0000978">
    <property type="term" value="F:RNA polymerase II cis-regulatory region sequence-specific DNA binding"/>
    <property type="evidence" value="ECO:0007669"/>
    <property type="project" value="TreeGrafter"/>
</dbReference>
<dbReference type="CDD" id="cd14704">
    <property type="entry name" value="bZIP_HY5-like"/>
    <property type="match status" value="1"/>
</dbReference>
<feature type="region of interest" description="Disordered" evidence="6">
    <location>
        <begin position="187"/>
        <end position="227"/>
    </location>
</feature>
<evidence type="ECO:0000259" key="7">
    <source>
        <dbReference type="PROSITE" id="PS50217"/>
    </source>
</evidence>
<evidence type="ECO:0000313" key="9">
    <source>
        <dbReference type="Proteomes" id="UP000001396"/>
    </source>
</evidence>
<feature type="compositionally biased region" description="Low complexity" evidence="6">
    <location>
        <begin position="427"/>
        <end position="441"/>
    </location>
</feature>
<keyword evidence="2" id="KW-0805">Transcription regulation</keyword>
<feature type="domain" description="BZIP" evidence="7">
    <location>
        <begin position="267"/>
        <end position="317"/>
    </location>
</feature>
<sequence>MDTIIDTNAVDLAVMEQHQQCASNNNNNNNNNMNSLFDDDSLVNYFLSEDISMISSGESPIHTGEHNLLSSPHSHPSSPLVVPNSSPFESHHSMTSPEHSPNHTDNINNNNCYIVDTNQFDAYSFATANDHMISHHHSMDPSNGLPEFPVQIEDFKLITPDSHLTIKEEIDQSTGYLCDTTNQFMSSSPIDELSSPVTEESINSSSGEREASSPIQSNKQKKRAIENNSRVQNLVHPLTREELLKLTGKEPVRIEDTPTTCLADERQVKKQRRLIKNRESAQLSRMRKKIYIEDLEKKIGDLTTENGSLRDEVLYLQGIIKQFASTNPEISNQLQQHESMRTKNAKAAGVCLLIIIFSIGIFLNPQQQSQPTFTTNSNSLVNTRRALSNSNNNNANSDLYLSMTNVDDDEVVPSDDTLFITPPQSPTPSSESSLVLSSGSGNKKRNLESPATIVNDNNSPATHNKKRIRIIPLEEDQSDTDRPSDPPTRLVVDSPLRVVPSSPRILSGDTESDFNLVASSGHLVQDGPIHSSYIVCSDQPRIISNNLTQTTESILNSNPSSPLTIAAKFPTSEFGIHNTSALNNTLTHHPSNPTSSFHPHKQNKQNKTPPLYIKSLASRKNGLFFFKLYLYKQVFMCCCQQQQLIS</sequence>
<dbReference type="RefSeq" id="XP_020433405.1">
    <property type="nucleotide sequence ID" value="XM_020576156.1"/>
</dbReference>
<dbReference type="GO" id="GO:0016020">
    <property type="term" value="C:membrane"/>
    <property type="evidence" value="ECO:0007669"/>
    <property type="project" value="UniProtKB-SubCell"/>
</dbReference>
<keyword evidence="5" id="KW-0539">Nucleus</keyword>
<proteinExistence type="predicted"/>
<dbReference type="EMBL" id="ADBJ01000025">
    <property type="protein sequence ID" value="EFA81287.1"/>
    <property type="molecule type" value="Genomic_DNA"/>
</dbReference>
<keyword evidence="4" id="KW-0804">Transcription</keyword>
<feature type="compositionally biased region" description="Polar residues" evidence="6">
    <location>
        <begin position="187"/>
        <end position="206"/>
    </location>
</feature>
<dbReference type="SUPFAM" id="SSF57959">
    <property type="entry name" value="Leucine zipper domain"/>
    <property type="match status" value="1"/>
</dbReference>
<dbReference type="Gene3D" id="1.20.5.170">
    <property type="match status" value="1"/>
</dbReference>
<feature type="compositionally biased region" description="Low complexity" evidence="6">
    <location>
        <begin position="66"/>
        <end position="87"/>
    </location>
</feature>
<gene>
    <name evidence="8" type="primary">bzpD</name>
    <name evidence="8" type="ORF">PPL_05266</name>
</gene>
<accession>D3BB80</accession>
<dbReference type="InterPro" id="IPR046347">
    <property type="entry name" value="bZIP_sf"/>
</dbReference>
<dbReference type="InParanoid" id="D3BB80"/>
<evidence type="ECO:0000256" key="3">
    <source>
        <dbReference type="ARBA" id="ARBA00023125"/>
    </source>
</evidence>
<dbReference type="InterPro" id="IPR051882">
    <property type="entry name" value="ATF_bZIP_TF"/>
</dbReference>
<keyword evidence="3" id="KW-0238">DNA-binding</keyword>
<dbReference type="Proteomes" id="UP000001396">
    <property type="component" value="Unassembled WGS sequence"/>
</dbReference>
<dbReference type="PROSITE" id="PS50217">
    <property type="entry name" value="BZIP"/>
    <property type="match status" value="1"/>
</dbReference>
<dbReference type="GO" id="GO:0005634">
    <property type="term" value="C:nucleus"/>
    <property type="evidence" value="ECO:0007669"/>
    <property type="project" value="TreeGrafter"/>
</dbReference>
<organism evidence="8 9">
    <name type="scientific">Heterostelium pallidum (strain ATCC 26659 / Pp 5 / PN500)</name>
    <name type="common">Cellular slime mold</name>
    <name type="synonym">Polysphondylium pallidum</name>
    <dbReference type="NCBI Taxonomy" id="670386"/>
    <lineage>
        <taxon>Eukaryota</taxon>
        <taxon>Amoebozoa</taxon>
        <taxon>Evosea</taxon>
        <taxon>Eumycetozoa</taxon>
        <taxon>Dictyostelia</taxon>
        <taxon>Acytosteliales</taxon>
        <taxon>Acytosteliaceae</taxon>
        <taxon>Heterostelium</taxon>
    </lineage>
</organism>
<feature type="region of interest" description="Disordered" evidence="6">
    <location>
        <begin position="412"/>
        <end position="490"/>
    </location>
</feature>
<feature type="region of interest" description="Disordered" evidence="6">
    <location>
        <begin position="58"/>
        <end position="103"/>
    </location>
</feature>
<dbReference type="FunCoup" id="D3BB80">
    <property type="interactions" value="626"/>
</dbReference>
<feature type="compositionally biased region" description="Polar residues" evidence="6">
    <location>
        <begin position="452"/>
        <end position="462"/>
    </location>
</feature>
<dbReference type="PANTHER" id="PTHR46164:SF3">
    <property type="entry name" value="ATF6, ISOFORM C"/>
    <property type="match status" value="1"/>
</dbReference>
<name>D3BB80_HETP5</name>
<dbReference type="AlphaFoldDB" id="D3BB80"/>
<protein>
    <submittedName>
        <fullName evidence="8">Putative basic-leucine zipper transcription factor</fullName>
    </submittedName>
</protein>
<evidence type="ECO:0000313" key="8">
    <source>
        <dbReference type="EMBL" id="EFA81287.1"/>
    </source>
</evidence>